<feature type="domain" description="Mechanosensitive ion channel MscS" evidence="8">
    <location>
        <begin position="136"/>
        <end position="202"/>
    </location>
</feature>
<sequence length="303" mass="33520">MIWSLLIAVADTLKDTVENKTTVIDTIDHGFKKIMGFTADDAKQWLVKSGTNLLVAAIIFFVGFWLAKWVGRLVVKILTQGKVDLGLITFLSSLATIILKILVVVTAITQLGIEMTSFVAILGAAGLAIGMAFSGTLSNFAGGVMVLLFKPFKVGDTILTQGLQGTVKEIQIFYTYLHTSDNKVIVIPNGPIANGPLTNFTKANTRRVDWSIPISYGDDFVKAHQLILKYLSEDKHVKKDPAPFVALGELGASVMITVRAWAKTDDYWSVYYELNRRIYEEFEKEGLNLTSPQEHLVQMQESK</sequence>
<evidence type="ECO:0000256" key="6">
    <source>
        <dbReference type="ARBA" id="ARBA00023136"/>
    </source>
</evidence>
<dbReference type="PANTHER" id="PTHR30221">
    <property type="entry name" value="SMALL-CONDUCTANCE MECHANOSENSITIVE CHANNEL"/>
    <property type="match status" value="1"/>
</dbReference>
<feature type="transmembrane region" description="Helical" evidence="7">
    <location>
        <begin position="119"/>
        <end position="149"/>
    </location>
</feature>
<dbReference type="Gene3D" id="3.30.70.100">
    <property type="match status" value="1"/>
</dbReference>
<proteinExistence type="inferred from homology"/>
<dbReference type="KEGG" id="fte:Fluta_3164"/>
<dbReference type="InterPro" id="IPR011014">
    <property type="entry name" value="MscS_channel_TM-2"/>
</dbReference>
<dbReference type="EMBL" id="CP002542">
    <property type="protein sequence ID" value="AEA45138.1"/>
    <property type="molecule type" value="Genomic_DNA"/>
</dbReference>
<dbReference type="PROSITE" id="PS01246">
    <property type="entry name" value="UPF0003"/>
    <property type="match status" value="1"/>
</dbReference>
<dbReference type="Pfam" id="PF00924">
    <property type="entry name" value="MS_channel_2nd"/>
    <property type="match status" value="1"/>
</dbReference>
<dbReference type="Proteomes" id="UP000007463">
    <property type="component" value="Chromosome"/>
</dbReference>
<keyword evidence="5 7" id="KW-1133">Transmembrane helix</keyword>
<evidence type="ECO:0000256" key="5">
    <source>
        <dbReference type="ARBA" id="ARBA00022989"/>
    </source>
</evidence>
<evidence type="ECO:0000313" key="11">
    <source>
        <dbReference type="Proteomes" id="UP000007463"/>
    </source>
</evidence>
<feature type="transmembrane region" description="Helical" evidence="7">
    <location>
        <begin position="53"/>
        <end position="75"/>
    </location>
</feature>
<dbReference type="InterPro" id="IPR011066">
    <property type="entry name" value="MscS_channel_C_sf"/>
</dbReference>
<reference evidence="10 11" key="1">
    <citation type="journal article" date="2011" name="Stand. Genomic Sci.">
        <title>Complete genome sequence of the gliding freshwater bacterium Fluviicola taffensis type strain (RW262).</title>
        <authorList>
            <person name="Woyke T."/>
            <person name="Chertkov O."/>
            <person name="Lapidus A."/>
            <person name="Nolan M."/>
            <person name="Lucas S."/>
            <person name="Del Rio T.G."/>
            <person name="Tice H."/>
            <person name="Cheng J.F."/>
            <person name="Tapia R."/>
            <person name="Han C."/>
            <person name="Goodwin L."/>
            <person name="Pitluck S."/>
            <person name="Liolios K."/>
            <person name="Pagani I."/>
            <person name="Ivanova N."/>
            <person name="Huntemann M."/>
            <person name="Mavromatis K."/>
            <person name="Mikhailova N."/>
            <person name="Pati A."/>
            <person name="Chen A."/>
            <person name="Palaniappan K."/>
            <person name="Land M."/>
            <person name="Hauser L."/>
            <person name="Brambilla E.M."/>
            <person name="Rohde M."/>
            <person name="Mwirichia R."/>
            <person name="Sikorski J."/>
            <person name="Tindall B.J."/>
            <person name="Goker M."/>
            <person name="Bristow J."/>
            <person name="Eisen J.A."/>
            <person name="Markowitz V."/>
            <person name="Hugenholtz P."/>
            <person name="Klenk H.P."/>
            <person name="Kyrpides N.C."/>
        </authorList>
    </citation>
    <scope>NUCLEOTIDE SEQUENCE [LARGE SCALE GENOMIC DNA]</scope>
    <source>
        <strain evidence="11">DSM 16823 / RW262 / RW262</strain>
    </source>
</reference>
<dbReference type="GO" id="GO:0008381">
    <property type="term" value="F:mechanosensitive monoatomic ion channel activity"/>
    <property type="evidence" value="ECO:0007669"/>
    <property type="project" value="InterPro"/>
</dbReference>
<evidence type="ECO:0000259" key="9">
    <source>
        <dbReference type="Pfam" id="PF21082"/>
    </source>
</evidence>
<dbReference type="RefSeq" id="WP_013687905.1">
    <property type="nucleotide sequence ID" value="NC_015321.1"/>
</dbReference>
<dbReference type="eggNOG" id="COG3264">
    <property type="taxonomic scope" value="Bacteria"/>
</dbReference>
<organism evidence="10 11">
    <name type="scientific">Fluviicola taffensis (strain DSM 16823 / NCIMB 13979 / RW262)</name>
    <dbReference type="NCBI Taxonomy" id="755732"/>
    <lineage>
        <taxon>Bacteria</taxon>
        <taxon>Pseudomonadati</taxon>
        <taxon>Bacteroidota</taxon>
        <taxon>Flavobacteriia</taxon>
        <taxon>Flavobacteriales</taxon>
        <taxon>Crocinitomicaceae</taxon>
        <taxon>Fluviicola</taxon>
    </lineage>
</organism>
<dbReference type="HOGENOM" id="CLU_037945_1_1_10"/>
<evidence type="ECO:0000259" key="8">
    <source>
        <dbReference type="Pfam" id="PF00924"/>
    </source>
</evidence>
<reference evidence="11" key="2">
    <citation type="submission" date="2011-02" db="EMBL/GenBank/DDBJ databases">
        <title>The complete genome of Fluviicola taffensis DSM 16823.</title>
        <authorList>
            <consortium name="US DOE Joint Genome Institute (JGI-PGF)"/>
            <person name="Lucas S."/>
            <person name="Copeland A."/>
            <person name="Lapidus A."/>
            <person name="Bruce D."/>
            <person name="Goodwin L."/>
            <person name="Pitluck S."/>
            <person name="Kyrpides N."/>
            <person name="Mavromatis K."/>
            <person name="Ivanova N."/>
            <person name="Mikhailova N."/>
            <person name="Pagani I."/>
            <person name="Chertkov O."/>
            <person name="Detter J.C."/>
            <person name="Han C."/>
            <person name="Tapia R."/>
            <person name="Land M."/>
            <person name="Hauser L."/>
            <person name="Markowitz V."/>
            <person name="Cheng J.-F."/>
            <person name="Hugenholtz P."/>
            <person name="Woyke T."/>
            <person name="Wu D."/>
            <person name="Tindall B."/>
            <person name="Pomrenke H.G."/>
            <person name="Brambilla E."/>
            <person name="Klenk H.-P."/>
            <person name="Eisen J.A."/>
        </authorList>
    </citation>
    <scope>NUCLEOTIDE SEQUENCE [LARGE SCALE GENOMIC DNA]</scope>
    <source>
        <strain evidence="11">DSM 16823 / RW262 / RW262</strain>
    </source>
</reference>
<dbReference type="STRING" id="755732.Fluta_3164"/>
<evidence type="ECO:0000256" key="7">
    <source>
        <dbReference type="SAM" id="Phobius"/>
    </source>
</evidence>
<dbReference type="Pfam" id="PF21082">
    <property type="entry name" value="MS_channel_3rd"/>
    <property type="match status" value="1"/>
</dbReference>
<evidence type="ECO:0000256" key="1">
    <source>
        <dbReference type="ARBA" id="ARBA00004651"/>
    </source>
</evidence>
<dbReference type="InterPro" id="IPR006686">
    <property type="entry name" value="MscS_channel_CS"/>
</dbReference>
<dbReference type="InterPro" id="IPR006685">
    <property type="entry name" value="MscS_channel_2nd"/>
</dbReference>
<evidence type="ECO:0000256" key="3">
    <source>
        <dbReference type="ARBA" id="ARBA00022475"/>
    </source>
</evidence>
<dbReference type="PANTHER" id="PTHR30221:SF1">
    <property type="entry name" value="SMALL-CONDUCTANCE MECHANOSENSITIVE CHANNEL"/>
    <property type="match status" value="1"/>
</dbReference>
<dbReference type="GO" id="GO:0005886">
    <property type="term" value="C:plasma membrane"/>
    <property type="evidence" value="ECO:0007669"/>
    <property type="project" value="UniProtKB-SubCell"/>
</dbReference>
<dbReference type="SUPFAM" id="SSF82689">
    <property type="entry name" value="Mechanosensitive channel protein MscS (YggB), C-terminal domain"/>
    <property type="match status" value="1"/>
</dbReference>
<keyword evidence="6 7" id="KW-0472">Membrane</keyword>
<dbReference type="InterPro" id="IPR010920">
    <property type="entry name" value="LSM_dom_sf"/>
</dbReference>
<evidence type="ECO:0000256" key="4">
    <source>
        <dbReference type="ARBA" id="ARBA00022692"/>
    </source>
</evidence>
<name>F2I9F7_FLUTR</name>
<evidence type="ECO:0000313" key="10">
    <source>
        <dbReference type="EMBL" id="AEA45138.1"/>
    </source>
</evidence>
<evidence type="ECO:0000256" key="2">
    <source>
        <dbReference type="ARBA" id="ARBA00008017"/>
    </source>
</evidence>
<keyword evidence="3" id="KW-1003">Cell membrane</keyword>
<dbReference type="InterPro" id="IPR023408">
    <property type="entry name" value="MscS_beta-dom_sf"/>
</dbReference>
<keyword evidence="11" id="KW-1185">Reference proteome</keyword>
<dbReference type="InterPro" id="IPR049278">
    <property type="entry name" value="MS_channel_C"/>
</dbReference>
<feature type="transmembrane region" description="Helical" evidence="7">
    <location>
        <begin position="87"/>
        <end position="113"/>
    </location>
</feature>
<gene>
    <name evidence="10" type="ordered locus">Fluta_3164</name>
</gene>
<dbReference type="InterPro" id="IPR045275">
    <property type="entry name" value="MscS_archaea/bacteria_type"/>
</dbReference>
<dbReference type="SUPFAM" id="SSF50182">
    <property type="entry name" value="Sm-like ribonucleoproteins"/>
    <property type="match status" value="1"/>
</dbReference>
<dbReference type="AlphaFoldDB" id="F2I9F7"/>
<dbReference type="Gene3D" id="1.10.287.1260">
    <property type="match status" value="1"/>
</dbReference>
<dbReference type="SUPFAM" id="SSF82861">
    <property type="entry name" value="Mechanosensitive channel protein MscS (YggB), transmembrane region"/>
    <property type="match status" value="1"/>
</dbReference>
<dbReference type="Gene3D" id="2.30.30.60">
    <property type="match status" value="1"/>
</dbReference>
<comment type="subcellular location">
    <subcellularLocation>
        <location evidence="1">Cell membrane</location>
        <topology evidence="1">Multi-pass membrane protein</topology>
    </subcellularLocation>
</comment>
<keyword evidence="4 7" id="KW-0812">Transmembrane</keyword>
<protein>
    <submittedName>
        <fullName evidence="10">MscS Mechanosensitive ion channel</fullName>
    </submittedName>
</protein>
<comment type="similarity">
    <text evidence="2">Belongs to the MscS (TC 1.A.23) family.</text>
</comment>
<dbReference type="Pfam" id="PF05552">
    <property type="entry name" value="MS_channel_1st_1"/>
    <property type="match status" value="1"/>
</dbReference>
<feature type="domain" description="Mechanosensitive ion channel MscS C-terminal" evidence="9">
    <location>
        <begin position="208"/>
        <end position="288"/>
    </location>
</feature>
<dbReference type="InterPro" id="IPR008910">
    <property type="entry name" value="MSC_TM_helix"/>
</dbReference>
<accession>F2I9F7</accession>